<keyword evidence="3 7" id="KW-0963">Cytoplasm</keyword>
<evidence type="ECO:0000259" key="10">
    <source>
        <dbReference type="SMART" id="SM01086"/>
    </source>
</evidence>
<comment type="subunit">
    <text evidence="7">A double ring-shaped homohexamer of HslV is capped on each side by a ring-shaped HslU homohexamer. The assembly of the HslU/HslV complex is dependent on binding of ATP.</text>
</comment>
<dbReference type="Pfam" id="PF07724">
    <property type="entry name" value="AAA_2"/>
    <property type="match status" value="1"/>
</dbReference>
<dbReference type="KEGG" id="rti:DC20_02935"/>
<protein>
    <recommendedName>
        <fullName evidence="7">ATP-dependent protease ATPase subunit HslU</fullName>
    </recommendedName>
    <alternativeName>
        <fullName evidence="7">Unfoldase HslU</fullName>
    </alternativeName>
</protein>
<dbReference type="GO" id="GO:0036402">
    <property type="term" value="F:proteasome-activating activity"/>
    <property type="evidence" value="ECO:0007669"/>
    <property type="project" value="UniProtKB-UniRule"/>
</dbReference>
<name>A0A0P0CUS4_9BACT</name>
<dbReference type="FunFam" id="3.40.50.300:FF:000220">
    <property type="entry name" value="ATP-dependent protease ATPase subunit HslU"/>
    <property type="match status" value="1"/>
</dbReference>
<dbReference type="GO" id="GO:0009376">
    <property type="term" value="C:HslUV protease complex"/>
    <property type="evidence" value="ECO:0007669"/>
    <property type="project" value="UniProtKB-UniRule"/>
</dbReference>
<keyword evidence="6 7" id="KW-0143">Chaperone</keyword>
<dbReference type="OrthoDB" id="9804062at2"/>
<dbReference type="InterPro" id="IPR019489">
    <property type="entry name" value="Clp_ATPase_C"/>
</dbReference>
<organism evidence="11 12">
    <name type="scientific">Rufibacter tibetensis</name>
    <dbReference type="NCBI Taxonomy" id="512763"/>
    <lineage>
        <taxon>Bacteria</taxon>
        <taxon>Pseudomonadati</taxon>
        <taxon>Bacteroidota</taxon>
        <taxon>Cytophagia</taxon>
        <taxon>Cytophagales</taxon>
        <taxon>Hymenobacteraceae</taxon>
        <taxon>Rufibacter</taxon>
    </lineage>
</organism>
<proteinExistence type="inferred from homology"/>
<evidence type="ECO:0000256" key="6">
    <source>
        <dbReference type="ARBA" id="ARBA00023186"/>
    </source>
</evidence>
<dbReference type="EMBL" id="CP012643">
    <property type="protein sequence ID" value="ALI98123.1"/>
    <property type="molecule type" value="Genomic_DNA"/>
</dbReference>
<feature type="domain" description="Clp ATPase C-terminal" evidence="10">
    <location>
        <begin position="361"/>
        <end position="457"/>
    </location>
</feature>
<dbReference type="PATRIC" id="fig|512763.3.peg.654"/>
<dbReference type="GO" id="GO:0016887">
    <property type="term" value="F:ATP hydrolysis activity"/>
    <property type="evidence" value="ECO:0007669"/>
    <property type="project" value="InterPro"/>
</dbReference>
<dbReference type="InterPro" id="IPR004491">
    <property type="entry name" value="HslU"/>
</dbReference>
<evidence type="ECO:0000313" key="11">
    <source>
        <dbReference type="EMBL" id="ALI98123.1"/>
    </source>
</evidence>
<feature type="binding site" evidence="7">
    <location>
        <position position="347"/>
    </location>
    <ligand>
        <name>ATP</name>
        <dbReference type="ChEBI" id="CHEBI:30616"/>
    </ligand>
</feature>
<dbReference type="Pfam" id="PF00004">
    <property type="entry name" value="AAA"/>
    <property type="match status" value="1"/>
</dbReference>
<dbReference type="InterPro" id="IPR050052">
    <property type="entry name" value="ATP-dep_Clp_protease_ClpX"/>
</dbReference>
<keyword evidence="12" id="KW-1185">Reference proteome</keyword>
<dbReference type="AlphaFoldDB" id="A0A0P0CUS4"/>
<evidence type="ECO:0000256" key="2">
    <source>
        <dbReference type="ARBA" id="ARBA00009771"/>
    </source>
</evidence>
<dbReference type="PANTHER" id="PTHR48102">
    <property type="entry name" value="ATP-DEPENDENT CLP PROTEASE ATP-BINDING SUBUNIT CLPX-LIKE, MITOCHONDRIAL-RELATED"/>
    <property type="match status" value="1"/>
</dbReference>
<dbReference type="NCBIfam" id="TIGR00390">
    <property type="entry name" value="hslU"/>
    <property type="match status" value="1"/>
</dbReference>
<feature type="binding site" evidence="7">
    <location>
        <position position="22"/>
    </location>
    <ligand>
        <name>ATP</name>
        <dbReference type="ChEBI" id="CHEBI:30616"/>
    </ligand>
</feature>
<evidence type="ECO:0000313" key="12">
    <source>
        <dbReference type="Proteomes" id="UP000061382"/>
    </source>
</evidence>
<feature type="binding site" evidence="7">
    <location>
        <position position="280"/>
    </location>
    <ligand>
        <name>ATP</name>
        <dbReference type="ChEBI" id="CHEBI:30616"/>
    </ligand>
</feature>
<keyword evidence="5 7" id="KW-0067">ATP-binding</keyword>
<dbReference type="Gene3D" id="3.40.50.300">
    <property type="entry name" value="P-loop containing nucleotide triphosphate hydrolases"/>
    <property type="match status" value="2"/>
</dbReference>
<evidence type="ECO:0000256" key="3">
    <source>
        <dbReference type="ARBA" id="ARBA00022490"/>
    </source>
</evidence>
<dbReference type="InterPro" id="IPR003593">
    <property type="entry name" value="AAA+_ATPase"/>
</dbReference>
<dbReference type="Proteomes" id="UP000061382">
    <property type="component" value="Chromosome"/>
</dbReference>
<feature type="region of interest" description="Disordered" evidence="8">
    <location>
        <begin position="150"/>
        <end position="177"/>
    </location>
</feature>
<dbReference type="InterPro" id="IPR027417">
    <property type="entry name" value="P-loop_NTPase"/>
</dbReference>
<evidence type="ECO:0000256" key="7">
    <source>
        <dbReference type="HAMAP-Rule" id="MF_00249"/>
    </source>
</evidence>
<accession>A0A0P0CUS4</accession>
<evidence type="ECO:0000259" key="9">
    <source>
        <dbReference type="SMART" id="SM00382"/>
    </source>
</evidence>
<sequence length="471" mass="52751">MLDSTKFLTPRQIVAELDKYIIGQQDAKKNVAIALRNRWRRMHAAPEMQKEIVPNNILMIGATGVGKTEIARRLASIADAPFIKVEASKFTEVGYVGRDVESMVRDLAEQAVNMVKTRKKEDVKQQAALMVEEVILDALIPPINQPGNRDGILGFGNSNNNTSSSDMPDSDQELNERTRERFRQKIRNGELEDRKIDIKISQHPSSGVGVVGPGMDEMSMMNIQEMIGNMMPKKTKKRKVTIAEARKILLEEEAAKLIDMDEVKEEAIQKAENAGIIFIDEIDKVASASGKGSGGPDVSREGVQRDLLPIVEGSTVNTKYGVIKTDHILFIAAGAFHVAKPSDLIPELQGRFPIRVELQSLSKDDFYQILKYPKNALTKQYEELLRSEGVELSFTDEALEKLAEISFEVNAEVENIGARRLQTVMSRLLNDILFDVPDTIPVNAHLMITPELVEERLRDMVKNRDLSQYIL</sequence>
<feature type="binding site" evidence="7">
    <location>
        <begin position="64"/>
        <end position="69"/>
    </location>
    <ligand>
        <name>ATP</name>
        <dbReference type="ChEBI" id="CHEBI:30616"/>
    </ligand>
</feature>
<comment type="subcellular location">
    <subcellularLocation>
        <location evidence="1 7">Cytoplasm</location>
    </subcellularLocation>
</comment>
<keyword evidence="4 7" id="KW-0547">Nucleotide-binding</keyword>
<dbReference type="Gene3D" id="1.10.8.60">
    <property type="match status" value="1"/>
</dbReference>
<evidence type="ECO:0000256" key="1">
    <source>
        <dbReference type="ARBA" id="ARBA00004496"/>
    </source>
</evidence>
<comment type="similarity">
    <text evidence="2 7">Belongs to the ClpX chaperone family. HslU subfamily.</text>
</comment>
<dbReference type="CDD" id="cd19498">
    <property type="entry name" value="RecA-like_HslU"/>
    <property type="match status" value="1"/>
</dbReference>
<dbReference type="PANTHER" id="PTHR48102:SF3">
    <property type="entry name" value="ATP-DEPENDENT PROTEASE ATPASE SUBUNIT HSLU"/>
    <property type="match status" value="1"/>
</dbReference>
<keyword evidence="11" id="KW-0645">Protease</keyword>
<dbReference type="RefSeq" id="WP_062542462.1">
    <property type="nucleotide sequence ID" value="NZ_CP012643.1"/>
</dbReference>
<dbReference type="NCBIfam" id="NF003544">
    <property type="entry name" value="PRK05201.1"/>
    <property type="match status" value="1"/>
</dbReference>
<dbReference type="GO" id="GO:0008233">
    <property type="term" value="F:peptidase activity"/>
    <property type="evidence" value="ECO:0007669"/>
    <property type="project" value="UniProtKB-KW"/>
</dbReference>
<dbReference type="GO" id="GO:0043335">
    <property type="term" value="P:protein unfolding"/>
    <property type="evidence" value="ECO:0007669"/>
    <property type="project" value="UniProtKB-UniRule"/>
</dbReference>
<feature type="binding site" evidence="7">
    <location>
        <position position="419"/>
    </location>
    <ligand>
        <name>ATP</name>
        <dbReference type="ChEBI" id="CHEBI:30616"/>
    </ligand>
</feature>
<dbReference type="HAMAP" id="MF_00249">
    <property type="entry name" value="HslU"/>
    <property type="match status" value="1"/>
</dbReference>
<evidence type="ECO:0000256" key="4">
    <source>
        <dbReference type="ARBA" id="ARBA00022741"/>
    </source>
</evidence>
<dbReference type="SMART" id="SM01086">
    <property type="entry name" value="ClpB_D2-small"/>
    <property type="match status" value="1"/>
</dbReference>
<dbReference type="STRING" id="512763.DC20_02935"/>
<dbReference type="SMART" id="SM00382">
    <property type="entry name" value="AAA"/>
    <property type="match status" value="1"/>
</dbReference>
<feature type="domain" description="AAA+ ATPase" evidence="9">
    <location>
        <begin position="53"/>
        <end position="358"/>
    </location>
</feature>
<dbReference type="InterPro" id="IPR003959">
    <property type="entry name" value="ATPase_AAA_core"/>
</dbReference>
<dbReference type="SUPFAM" id="SSF52540">
    <property type="entry name" value="P-loop containing nucleoside triphosphate hydrolases"/>
    <property type="match status" value="1"/>
</dbReference>
<dbReference type="GO" id="GO:0005524">
    <property type="term" value="F:ATP binding"/>
    <property type="evidence" value="ECO:0007669"/>
    <property type="project" value="UniProtKB-UniRule"/>
</dbReference>
<evidence type="ECO:0000256" key="5">
    <source>
        <dbReference type="ARBA" id="ARBA00022840"/>
    </source>
</evidence>
<dbReference type="FunFam" id="3.40.50.300:FF:000213">
    <property type="entry name" value="ATP-dependent protease ATPase subunit HslU"/>
    <property type="match status" value="1"/>
</dbReference>
<dbReference type="Pfam" id="PF10431">
    <property type="entry name" value="ClpB_D2-small"/>
    <property type="match status" value="1"/>
</dbReference>
<reference evidence="11 12" key="1">
    <citation type="submission" date="2015-08" db="EMBL/GenBank/DDBJ databases">
        <title>Complete genome sequence of Rufibacter tibetensis strain 1351t, a radiation-resistant bacterium from tibet plateau.</title>
        <authorList>
            <person name="Dai J."/>
        </authorList>
    </citation>
    <scope>NUCLEOTIDE SEQUENCE [LARGE SCALE GENOMIC DNA]</scope>
    <source>
        <strain evidence="11 12">1351</strain>
    </source>
</reference>
<keyword evidence="11" id="KW-0378">Hydrolase</keyword>
<evidence type="ECO:0000256" key="8">
    <source>
        <dbReference type="SAM" id="MobiDB-lite"/>
    </source>
</evidence>
<comment type="function">
    <text evidence="7">ATPase subunit of a proteasome-like degradation complex; this subunit has chaperone activity. The binding of ATP and its subsequent hydrolysis by HslU are essential for unfolding of protein substrates subsequently hydrolyzed by HslV. HslU recognizes the N-terminal part of its protein substrates and unfolds these before they are guided to HslV for hydrolysis.</text>
</comment>
<gene>
    <name evidence="7" type="primary">hslU</name>
    <name evidence="11" type="ORF">DC20_02935</name>
</gene>